<name>A0ABY7R2J2_9ACTN</name>
<reference evidence="1 2" key="1">
    <citation type="submission" date="2023-06" db="EMBL/GenBank/DDBJ databases">
        <title>The Gram-positive Non-spore-bearing Anaerobic Bacilli of Human Feces.</title>
        <authorList>
            <person name="Eggerth A.H."/>
        </authorList>
    </citation>
    <scope>NUCLEOTIDE SEQUENCE [LARGE SCALE GENOMIC DNA]</scope>
    <source>
        <strain evidence="1 2">CBA3108</strain>
    </source>
</reference>
<keyword evidence="2" id="KW-1185">Reference proteome</keyword>
<evidence type="ECO:0000313" key="2">
    <source>
        <dbReference type="Proteomes" id="UP001212097"/>
    </source>
</evidence>
<protein>
    <submittedName>
        <fullName evidence="1">Uncharacterized protein</fullName>
    </submittedName>
</protein>
<evidence type="ECO:0000313" key="1">
    <source>
        <dbReference type="EMBL" id="WCC81230.1"/>
    </source>
</evidence>
<gene>
    <name evidence="1" type="ORF">O6R08_09760</name>
</gene>
<proteinExistence type="predicted"/>
<accession>A0ABY7R2J2</accession>
<dbReference type="RefSeq" id="WP_271419408.1">
    <property type="nucleotide sequence ID" value="NZ_CP115668.1"/>
</dbReference>
<sequence length="95" mass="9876">MAGKGEVAWGVLAVNGRSGSGPDVVAVLVEQDDEIVVDTIRVTSGHGPAPAIVLTHDAKLPTTLNSAKSDVTTAPKLVANCFEGTIEVPYFPRHL</sequence>
<dbReference type="Proteomes" id="UP001212097">
    <property type="component" value="Chromosome"/>
</dbReference>
<dbReference type="EMBL" id="CP115668">
    <property type="protein sequence ID" value="WCC81230.1"/>
    <property type="molecule type" value="Genomic_DNA"/>
</dbReference>
<organism evidence="1 2">
    <name type="scientific">Cutibacterium equinum</name>
    <dbReference type="NCBI Taxonomy" id="3016342"/>
    <lineage>
        <taxon>Bacteria</taxon>
        <taxon>Bacillati</taxon>
        <taxon>Actinomycetota</taxon>
        <taxon>Actinomycetes</taxon>
        <taxon>Propionibacteriales</taxon>
        <taxon>Propionibacteriaceae</taxon>
        <taxon>Cutibacterium</taxon>
    </lineage>
</organism>